<feature type="compositionally biased region" description="Low complexity" evidence="4">
    <location>
        <begin position="1"/>
        <end position="14"/>
    </location>
</feature>
<organism evidence="5 6">
    <name type="scientific">Leucocoprinus birnbaumii</name>
    <dbReference type="NCBI Taxonomy" id="56174"/>
    <lineage>
        <taxon>Eukaryota</taxon>
        <taxon>Fungi</taxon>
        <taxon>Dikarya</taxon>
        <taxon>Basidiomycota</taxon>
        <taxon>Agaricomycotina</taxon>
        <taxon>Agaricomycetes</taxon>
        <taxon>Agaricomycetidae</taxon>
        <taxon>Agaricales</taxon>
        <taxon>Agaricineae</taxon>
        <taxon>Agaricaceae</taxon>
        <taxon>Leucocoprinus</taxon>
    </lineage>
</organism>
<feature type="compositionally biased region" description="Polar residues" evidence="4">
    <location>
        <begin position="408"/>
        <end position="418"/>
    </location>
</feature>
<comment type="caution">
    <text evidence="5">The sequence shown here is derived from an EMBL/GenBank/DDBJ whole genome shotgun (WGS) entry which is preliminary data.</text>
</comment>
<dbReference type="GO" id="GO:0005634">
    <property type="term" value="C:nucleus"/>
    <property type="evidence" value="ECO:0007669"/>
    <property type="project" value="TreeGrafter"/>
</dbReference>
<evidence type="ECO:0000256" key="3">
    <source>
        <dbReference type="ARBA" id="ARBA00022737"/>
    </source>
</evidence>
<dbReference type="InterPro" id="IPR027038">
    <property type="entry name" value="RanGap"/>
</dbReference>
<dbReference type="AlphaFoldDB" id="A0AAD5YT32"/>
<feature type="compositionally biased region" description="Low complexity" evidence="4">
    <location>
        <begin position="341"/>
        <end position="368"/>
    </location>
</feature>
<feature type="compositionally biased region" description="Acidic residues" evidence="4">
    <location>
        <begin position="969"/>
        <end position="978"/>
    </location>
</feature>
<feature type="compositionally biased region" description="Basic and acidic residues" evidence="4">
    <location>
        <begin position="1080"/>
        <end position="1089"/>
    </location>
</feature>
<feature type="compositionally biased region" description="Low complexity" evidence="4">
    <location>
        <begin position="1135"/>
        <end position="1144"/>
    </location>
</feature>
<dbReference type="GO" id="GO:0005829">
    <property type="term" value="C:cytosol"/>
    <property type="evidence" value="ECO:0007669"/>
    <property type="project" value="TreeGrafter"/>
</dbReference>
<dbReference type="GO" id="GO:0005096">
    <property type="term" value="F:GTPase activator activity"/>
    <property type="evidence" value="ECO:0007669"/>
    <property type="project" value="UniProtKB-KW"/>
</dbReference>
<evidence type="ECO:0008006" key="7">
    <source>
        <dbReference type="Google" id="ProtNLM"/>
    </source>
</evidence>
<dbReference type="InterPro" id="IPR032675">
    <property type="entry name" value="LRR_dom_sf"/>
</dbReference>
<dbReference type="GO" id="GO:0006913">
    <property type="term" value="P:nucleocytoplasmic transport"/>
    <property type="evidence" value="ECO:0007669"/>
    <property type="project" value="TreeGrafter"/>
</dbReference>
<dbReference type="Proteomes" id="UP001213000">
    <property type="component" value="Unassembled WGS sequence"/>
</dbReference>
<keyword evidence="1" id="KW-0343">GTPase activation</keyword>
<dbReference type="GO" id="GO:0048471">
    <property type="term" value="C:perinuclear region of cytoplasm"/>
    <property type="evidence" value="ECO:0007669"/>
    <property type="project" value="TreeGrafter"/>
</dbReference>
<dbReference type="Pfam" id="PF13516">
    <property type="entry name" value="LRR_6"/>
    <property type="match status" value="3"/>
</dbReference>
<name>A0AAD5YT32_9AGAR</name>
<feature type="compositionally biased region" description="Polar residues" evidence="4">
    <location>
        <begin position="443"/>
        <end position="460"/>
    </location>
</feature>
<dbReference type="InterPro" id="IPR001611">
    <property type="entry name" value="Leu-rich_rpt"/>
</dbReference>
<accession>A0AAD5YT32</accession>
<feature type="compositionally biased region" description="Gly residues" evidence="4">
    <location>
        <begin position="1189"/>
        <end position="1201"/>
    </location>
</feature>
<protein>
    <recommendedName>
        <fullName evidence="7">RNI-like protein</fullName>
    </recommendedName>
</protein>
<feature type="compositionally biased region" description="Polar residues" evidence="4">
    <location>
        <begin position="33"/>
        <end position="59"/>
    </location>
</feature>
<feature type="region of interest" description="Disordered" evidence="4">
    <location>
        <begin position="688"/>
        <end position="735"/>
    </location>
</feature>
<feature type="compositionally biased region" description="Polar residues" evidence="4">
    <location>
        <begin position="1173"/>
        <end position="1187"/>
    </location>
</feature>
<keyword evidence="3" id="KW-0677">Repeat</keyword>
<feature type="compositionally biased region" description="Polar residues" evidence="4">
    <location>
        <begin position="876"/>
        <end position="890"/>
    </location>
</feature>
<dbReference type="EMBL" id="JANIEX010000146">
    <property type="protein sequence ID" value="KAJ3572343.1"/>
    <property type="molecule type" value="Genomic_DNA"/>
</dbReference>
<dbReference type="GO" id="GO:0031267">
    <property type="term" value="F:small GTPase binding"/>
    <property type="evidence" value="ECO:0007669"/>
    <property type="project" value="TreeGrafter"/>
</dbReference>
<keyword evidence="2" id="KW-0433">Leucine-rich repeat</keyword>
<evidence type="ECO:0000313" key="6">
    <source>
        <dbReference type="Proteomes" id="UP001213000"/>
    </source>
</evidence>
<feature type="compositionally biased region" description="Low complexity" evidence="4">
    <location>
        <begin position="472"/>
        <end position="487"/>
    </location>
</feature>
<feature type="compositionally biased region" description="Polar residues" evidence="4">
    <location>
        <begin position="949"/>
        <end position="958"/>
    </location>
</feature>
<feature type="region of interest" description="Disordered" evidence="4">
    <location>
        <begin position="873"/>
        <end position="896"/>
    </location>
</feature>
<sequence>MAAYCSSPSASSSAVTIPTPGKSILKRPPPPQQSLFSRLSKFLPTNANSASGGSNPTGTQEDETKPLKRAHFILPEIAMVYPISSINPPSMPSLKDEKRAIEDREYERRKRVVKGAPKSPGAEPEGWWNMDKVESFYRECCEGCDEVPDPGISAAFKNAAHSTPRAVDLSGVQLTLVSASILSDVFTIEWGLNKLVFRECDLDELTLKPILHSLLIPGSLSFLSVASNRRLKAPAFRLLGAYIKKAKALRFLDISQNNLDKKSIEYIVAALGTPPEQGVESLRLDDCALRPAALEALCRAVRTSSLKHISLRHNRISSAGGVALALMIRDYPDTVPTTISISPTPSYSGTPASSAASSPTTSVSSLPPVNSPPGTPTTNSFFNVQPPASAPATTSGKIGPVLPPPRHPSQNPMQTTYTPYIPRNKRRGGAPPTAPSPLSATGQQVPLITSSSQGGVTTRHLSVASGHRQDVSYSQSTHANHSSSSSSTGVRHDTGPSAALLDRVRALDALPRLGALRTLDLKGNDLRNGITYLAQVLKRNRTLKLLNLSENKLDVQCLVAIAEALKYNSSLETLDMSKNPCSGPSLDGIQSLRTAFTLNTSLKRLFLSSTHLTSSGAIALAEFLPESTSLLHLDLTNNQLDLAGVMALNKGLKSNHVMRCLDLNIPPGDEAFAKMCRELLNTCIRNTEEAERNSRASSGTSAPSSATSENPPTVTITTPTSGETPTISTTSRMMGGKKRGVWGLIEESALARSIQKDEAKKMEKDILVRARTAISQLSLFLSQPLPQSPISPSPTPLSPPLLSPTITFTPRAPKLKNRQQSLEEITTSSAAMIVELRTAIQETATTEDTERLALLLGVNDELLTLMKRIPALDSDAPTSVDPTKSENTGDNGVVGKRPRLVLQGLGLSFDGNIAGSEPVSEVEKNEQSADVAIKSDTDTTDDSSAPSTNGLASTNTNAGIPAVEREVGAEEAEEEEEVTPTTPRIDKGKGRAEPEVEEPEKVLSPSYVIDSDSDEDDDVRRLMIPHEELAFMPSPTERSRSWVAEEGEVFRKGTVLLGPEELEGEYDGEELRKELLEAMVERPPPRTIDEFGMDGLLAPELESDPFSVPLSPPPPSVGSPTVQSPTFGFSGNNGPTSPTEQQQPTKPPPRPYIPRRSSASTTSSIMGVISPTIGASASPSLAQTSSPVVGGGSGSGNGNGNDGSPHALAHVPMFVKRTRSVDSSGSGSTVG</sequence>
<feature type="compositionally biased region" description="Basic and acidic residues" evidence="4">
    <location>
        <begin position="921"/>
        <end position="937"/>
    </location>
</feature>
<feature type="region of interest" description="Disordered" evidence="4">
    <location>
        <begin position="1080"/>
        <end position="1231"/>
    </location>
</feature>
<gene>
    <name evidence="5" type="ORF">NP233_g3147</name>
</gene>
<dbReference type="SMART" id="SM00368">
    <property type="entry name" value="LRR_RI"/>
    <property type="match status" value="8"/>
</dbReference>
<feature type="compositionally biased region" description="Basic and acidic residues" evidence="4">
    <location>
        <begin position="984"/>
        <end position="994"/>
    </location>
</feature>
<proteinExistence type="predicted"/>
<feature type="region of interest" description="Disordered" evidence="4">
    <location>
        <begin position="1"/>
        <end position="65"/>
    </location>
</feature>
<dbReference type="PANTHER" id="PTHR24113:SF12">
    <property type="entry name" value="RAN GTPASE-ACTIVATING PROTEIN 1"/>
    <property type="match status" value="1"/>
</dbReference>
<feature type="compositionally biased region" description="Low complexity" evidence="4">
    <location>
        <begin position="695"/>
        <end position="731"/>
    </location>
</feature>
<reference evidence="5" key="1">
    <citation type="submission" date="2022-07" db="EMBL/GenBank/DDBJ databases">
        <title>Genome Sequence of Leucocoprinus birnbaumii.</title>
        <authorList>
            <person name="Buettner E."/>
        </authorList>
    </citation>
    <scope>NUCLEOTIDE SEQUENCE</scope>
    <source>
        <strain evidence="5">VT141</strain>
    </source>
</reference>
<dbReference type="PANTHER" id="PTHR24113">
    <property type="entry name" value="RAN GTPASE-ACTIVATING PROTEIN 1"/>
    <property type="match status" value="1"/>
</dbReference>
<dbReference type="Gene3D" id="3.80.10.10">
    <property type="entry name" value="Ribonuclease Inhibitor"/>
    <property type="match status" value="3"/>
</dbReference>
<keyword evidence="6" id="KW-1185">Reference proteome</keyword>
<evidence type="ECO:0000256" key="2">
    <source>
        <dbReference type="ARBA" id="ARBA00022614"/>
    </source>
</evidence>
<dbReference type="SUPFAM" id="SSF52047">
    <property type="entry name" value="RNI-like"/>
    <property type="match status" value="1"/>
</dbReference>
<evidence type="ECO:0000256" key="4">
    <source>
        <dbReference type="SAM" id="MobiDB-lite"/>
    </source>
</evidence>
<evidence type="ECO:0000256" key="1">
    <source>
        <dbReference type="ARBA" id="ARBA00022468"/>
    </source>
</evidence>
<evidence type="ECO:0000313" key="5">
    <source>
        <dbReference type="EMBL" id="KAJ3572343.1"/>
    </source>
</evidence>
<feature type="region of interest" description="Disordered" evidence="4">
    <location>
        <begin position="910"/>
        <end position="1016"/>
    </location>
</feature>
<feature type="region of interest" description="Disordered" evidence="4">
    <location>
        <begin position="341"/>
        <end position="495"/>
    </location>
</feature>
<feature type="compositionally biased region" description="Low complexity" evidence="4">
    <location>
        <begin position="1221"/>
        <end position="1231"/>
    </location>
</feature>